<gene>
    <name evidence="3" type="ORF">FANTH_2353</name>
</gene>
<proteinExistence type="inferred from homology"/>
<protein>
    <submittedName>
        <fullName evidence="3">Uncharacterized protein</fullName>
    </submittedName>
</protein>
<dbReference type="Proteomes" id="UP000573603">
    <property type="component" value="Unassembled WGS sequence"/>
</dbReference>
<evidence type="ECO:0000313" key="4">
    <source>
        <dbReference type="Proteomes" id="UP000573603"/>
    </source>
</evidence>
<dbReference type="SUPFAM" id="SSF51735">
    <property type="entry name" value="NAD(P)-binding Rossmann-fold domains"/>
    <property type="match status" value="1"/>
</dbReference>
<comment type="caution">
    <text evidence="3">The sequence shown here is derived from an EMBL/GenBank/DDBJ whole genome shotgun (WGS) entry which is preliminary data.</text>
</comment>
<name>A0A8H5EAJ0_9HYPO</name>
<dbReference type="InterPro" id="IPR002347">
    <property type="entry name" value="SDR_fam"/>
</dbReference>
<dbReference type="GO" id="GO:0016616">
    <property type="term" value="F:oxidoreductase activity, acting on the CH-OH group of donors, NAD or NADP as acceptor"/>
    <property type="evidence" value="ECO:0007669"/>
    <property type="project" value="TreeGrafter"/>
</dbReference>
<dbReference type="EMBL" id="JABEVY010000052">
    <property type="protein sequence ID" value="KAF5252726.1"/>
    <property type="molecule type" value="Genomic_DNA"/>
</dbReference>
<dbReference type="PANTHER" id="PTHR24322">
    <property type="entry name" value="PKSB"/>
    <property type="match status" value="1"/>
</dbReference>
<comment type="similarity">
    <text evidence="1">Belongs to the short-chain dehydrogenases/reductases (SDR) family.</text>
</comment>
<dbReference type="Pfam" id="PF00106">
    <property type="entry name" value="adh_short"/>
    <property type="match status" value="1"/>
</dbReference>
<keyword evidence="2" id="KW-0560">Oxidoreductase</keyword>
<sequence>MDYYAGKIVVVTGAAYGTGGAVATKYAKAGARVVLADIDEDPQRSVAEMLRRGGLDALLYYCDVGDDDSVHEFATAVQSDVSVPDMVHNNAVMVRSGSILDQDMTCLELQMNVNIYGYVRVVMGFVPEMIKRGSGKFVNAASPNGTFPAAIVAQNLLPYCLCKDAAI</sequence>
<dbReference type="PRINTS" id="PR00081">
    <property type="entry name" value="GDHRDH"/>
</dbReference>
<organism evidence="3 4">
    <name type="scientific">Fusarium anthophilum</name>
    <dbReference type="NCBI Taxonomy" id="48485"/>
    <lineage>
        <taxon>Eukaryota</taxon>
        <taxon>Fungi</taxon>
        <taxon>Dikarya</taxon>
        <taxon>Ascomycota</taxon>
        <taxon>Pezizomycotina</taxon>
        <taxon>Sordariomycetes</taxon>
        <taxon>Hypocreomycetidae</taxon>
        <taxon>Hypocreales</taxon>
        <taxon>Nectriaceae</taxon>
        <taxon>Fusarium</taxon>
        <taxon>Fusarium fujikuroi species complex</taxon>
    </lineage>
</organism>
<evidence type="ECO:0000256" key="1">
    <source>
        <dbReference type="ARBA" id="ARBA00006484"/>
    </source>
</evidence>
<accession>A0A8H5EAJ0</accession>
<reference evidence="3 4" key="1">
    <citation type="journal article" date="2020" name="BMC Genomics">
        <title>Correction to: Identification and distribution of gene clusters required for synthesis of sphingolipid metabolism inhibitors in diverse species of the filamentous fungus Fusarium.</title>
        <authorList>
            <person name="Kim H.S."/>
            <person name="Lohmar J.M."/>
            <person name="Busman M."/>
            <person name="Brown D.W."/>
            <person name="Naumann T.A."/>
            <person name="Divon H.H."/>
            <person name="Lysoe E."/>
            <person name="Uhlig S."/>
            <person name="Proctor R.H."/>
        </authorList>
    </citation>
    <scope>NUCLEOTIDE SEQUENCE [LARGE SCALE GENOMIC DNA]</scope>
    <source>
        <strain evidence="3 4">NRRL 25214</strain>
    </source>
</reference>
<dbReference type="InterPro" id="IPR036291">
    <property type="entry name" value="NAD(P)-bd_dom_sf"/>
</dbReference>
<evidence type="ECO:0000313" key="3">
    <source>
        <dbReference type="EMBL" id="KAF5252726.1"/>
    </source>
</evidence>
<dbReference type="PANTHER" id="PTHR24322:SF736">
    <property type="entry name" value="RETINOL DEHYDROGENASE 10"/>
    <property type="match status" value="1"/>
</dbReference>
<evidence type="ECO:0000256" key="2">
    <source>
        <dbReference type="ARBA" id="ARBA00023002"/>
    </source>
</evidence>
<keyword evidence="4" id="KW-1185">Reference proteome</keyword>
<dbReference type="AlphaFoldDB" id="A0A8H5EAJ0"/>
<dbReference type="Gene3D" id="3.40.50.720">
    <property type="entry name" value="NAD(P)-binding Rossmann-like Domain"/>
    <property type="match status" value="1"/>
</dbReference>